<gene>
    <name evidence="2" type="ORF">N7498_000418</name>
</gene>
<feature type="region of interest" description="Disordered" evidence="1">
    <location>
        <begin position="1"/>
        <end position="45"/>
    </location>
</feature>
<dbReference type="EMBL" id="JAPQKR010000004">
    <property type="protein sequence ID" value="KAJ5218319.1"/>
    <property type="molecule type" value="Genomic_DNA"/>
</dbReference>
<feature type="compositionally biased region" description="Basic and acidic residues" evidence="1">
    <location>
        <begin position="8"/>
        <end position="40"/>
    </location>
</feature>
<dbReference type="Proteomes" id="UP001150904">
    <property type="component" value="Unassembled WGS sequence"/>
</dbReference>
<dbReference type="RefSeq" id="XP_058312892.1">
    <property type="nucleotide sequence ID" value="XM_058447481.1"/>
</dbReference>
<dbReference type="AlphaFoldDB" id="A0A9W9NGI5"/>
<dbReference type="GeneID" id="83174781"/>
<keyword evidence="3" id="KW-1185">Reference proteome</keyword>
<evidence type="ECO:0000313" key="2">
    <source>
        <dbReference type="EMBL" id="KAJ5218319.1"/>
    </source>
</evidence>
<proteinExistence type="predicted"/>
<evidence type="ECO:0000256" key="1">
    <source>
        <dbReference type="SAM" id="MobiDB-lite"/>
    </source>
</evidence>
<reference evidence="2" key="2">
    <citation type="journal article" date="2023" name="IMA Fungus">
        <title>Comparative genomic study of the Penicillium genus elucidates a diverse pangenome and 15 lateral gene transfer events.</title>
        <authorList>
            <person name="Petersen C."/>
            <person name="Sorensen T."/>
            <person name="Nielsen M.R."/>
            <person name="Sondergaard T.E."/>
            <person name="Sorensen J.L."/>
            <person name="Fitzpatrick D.A."/>
            <person name="Frisvad J.C."/>
            <person name="Nielsen K.L."/>
        </authorList>
    </citation>
    <scope>NUCLEOTIDE SEQUENCE</scope>
    <source>
        <strain evidence="2">IBT 15544</strain>
    </source>
</reference>
<sequence length="60" mass="7360">MTALMNDGWRRRGGNEEEKSLRSEANGEMRTKESLRREMEMTTEENLYCERWTEDHHRER</sequence>
<comment type="caution">
    <text evidence="2">The sequence shown here is derived from an EMBL/GenBank/DDBJ whole genome shotgun (WGS) entry which is preliminary data.</text>
</comment>
<evidence type="ECO:0000313" key="3">
    <source>
        <dbReference type="Proteomes" id="UP001150904"/>
    </source>
</evidence>
<organism evidence="2 3">
    <name type="scientific">Penicillium cinerascens</name>
    <dbReference type="NCBI Taxonomy" id="70096"/>
    <lineage>
        <taxon>Eukaryota</taxon>
        <taxon>Fungi</taxon>
        <taxon>Dikarya</taxon>
        <taxon>Ascomycota</taxon>
        <taxon>Pezizomycotina</taxon>
        <taxon>Eurotiomycetes</taxon>
        <taxon>Eurotiomycetidae</taxon>
        <taxon>Eurotiales</taxon>
        <taxon>Aspergillaceae</taxon>
        <taxon>Penicillium</taxon>
    </lineage>
</organism>
<reference evidence="2" key="1">
    <citation type="submission" date="2022-12" db="EMBL/GenBank/DDBJ databases">
        <authorList>
            <person name="Petersen C."/>
        </authorList>
    </citation>
    <scope>NUCLEOTIDE SEQUENCE</scope>
    <source>
        <strain evidence="2">IBT 15544</strain>
    </source>
</reference>
<protein>
    <submittedName>
        <fullName evidence="2">Uncharacterized protein</fullName>
    </submittedName>
</protein>
<accession>A0A9W9NGI5</accession>
<name>A0A9W9NGI5_9EURO</name>